<dbReference type="SUPFAM" id="SSF52833">
    <property type="entry name" value="Thioredoxin-like"/>
    <property type="match status" value="1"/>
</dbReference>
<keyword evidence="2" id="KW-0614">Plasmid</keyword>
<evidence type="ECO:0000313" key="3">
    <source>
        <dbReference type="Proteomes" id="UP000028486"/>
    </source>
</evidence>
<dbReference type="RefSeq" id="WP_051871019.1">
    <property type="nucleotide sequence ID" value="NZ_CP009044.1"/>
</dbReference>
<sequence>MKKIAKILLGVALLLQASYGQVFNSIYDAIPEAQKQGKLTIFFILSNTCPHCHELMADVNSNQKLASYLNENFIVTITDLAKGGKVPMDLPFNGTTPTTMILTPSGQVVGDPIEGKIPSDMLLEYLDKIETLKKSYVGG</sequence>
<dbReference type="KEGG" id="caj:CIG1485E_a0070"/>
<dbReference type="HOGENOM" id="CLU_090389_8_4_7"/>
<gene>
    <name evidence="2" type="ORF">CIG1485E_a0070</name>
</gene>
<feature type="chain" id="PRO_5001711623" evidence="1">
    <location>
        <begin position="25"/>
        <end position="139"/>
    </location>
</feature>
<dbReference type="OrthoDB" id="5362711at2"/>
<reference evidence="2 3" key="1">
    <citation type="journal article" date="2014" name="Genome Announc.">
        <title>Complete Genome Sequence of Campylobacter iguaniorum Strain 1485ET, Isolated from a Bearded Dragon (Pogona vitticeps).</title>
        <authorList>
            <person name="Gilbert M.J."/>
            <person name="Miller W.G."/>
            <person name="Yee E."/>
            <person name="Kik M."/>
            <person name="Wagenaar J.A."/>
            <person name="Duim B."/>
        </authorList>
    </citation>
    <scope>NUCLEOTIDE SEQUENCE [LARGE SCALE GENOMIC DNA]</scope>
    <source>
        <strain evidence="2 3">1485E</strain>
        <plasmid evidence="2">pCIG1485E</plasmid>
    </source>
</reference>
<accession>A0A076FBJ0</accession>
<keyword evidence="1" id="KW-0732">Signal</keyword>
<protein>
    <submittedName>
        <fullName evidence="2">Putative thioredoxin</fullName>
    </submittedName>
</protein>
<dbReference type="Gene3D" id="3.40.30.10">
    <property type="entry name" value="Glutaredoxin"/>
    <property type="match status" value="1"/>
</dbReference>
<proteinExistence type="predicted"/>
<dbReference type="Proteomes" id="UP000028486">
    <property type="component" value="Plasmid pCIG1485E"/>
</dbReference>
<dbReference type="eggNOG" id="COG1331">
    <property type="taxonomic scope" value="Bacteria"/>
</dbReference>
<organism evidence="2 3">
    <name type="scientific">Campylobacter iguaniorum</name>
    <dbReference type="NCBI Taxonomy" id="1244531"/>
    <lineage>
        <taxon>Bacteria</taxon>
        <taxon>Pseudomonadati</taxon>
        <taxon>Campylobacterota</taxon>
        <taxon>Epsilonproteobacteria</taxon>
        <taxon>Campylobacterales</taxon>
        <taxon>Campylobacteraceae</taxon>
        <taxon>Campylobacter</taxon>
    </lineage>
</organism>
<dbReference type="AlphaFoldDB" id="A0A076FBJ0"/>
<keyword evidence="3" id="KW-1185">Reference proteome</keyword>
<name>A0A076FBJ0_9BACT</name>
<evidence type="ECO:0000313" key="2">
    <source>
        <dbReference type="EMBL" id="AII15595.1"/>
    </source>
</evidence>
<evidence type="ECO:0000256" key="1">
    <source>
        <dbReference type="SAM" id="SignalP"/>
    </source>
</evidence>
<dbReference type="InterPro" id="IPR036249">
    <property type="entry name" value="Thioredoxin-like_sf"/>
</dbReference>
<feature type="signal peptide" evidence="1">
    <location>
        <begin position="1"/>
        <end position="24"/>
    </location>
</feature>
<geneLocation type="plasmid" evidence="2 3">
    <name>pCIG1485E</name>
</geneLocation>
<dbReference type="EMBL" id="CP009044">
    <property type="protein sequence ID" value="AII15595.1"/>
    <property type="molecule type" value="Genomic_DNA"/>
</dbReference>